<accession>A0A0N4UG40</accession>
<organism evidence="4 6">
    <name type="scientific">Dracunculus medinensis</name>
    <name type="common">Guinea worm</name>
    <dbReference type="NCBI Taxonomy" id="318479"/>
    <lineage>
        <taxon>Eukaryota</taxon>
        <taxon>Metazoa</taxon>
        <taxon>Ecdysozoa</taxon>
        <taxon>Nematoda</taxon>
        <taxon>Chromadorea</taxon>
        <taxon>Rhabditida</taxon>
        <taxon>Spirurina</taxon>
        <taxon>Dracunculoidea</taxon>
        <taxon>Dracunculidae</taxon>
        <taxon>Dracunculus</taxon>
    </lineage>
</organism>
<keyword evidence="5" id="KW-1185">Reference proteome</keyword>
<keyword evidence="1" id="KW-1133">Transmembrane helix</keyword>
<keyword evidence="1" id="KW-0812">Transmembrane</keyword>
<dbReference type="InterPro" id="IPR052728">
    <property type="entry name" value="O2_lipid_transport_reg"/>
</dbReference>
<dbReference type="AlphaFoldDB" id="A0A0N4UG40"/>
<protein>
    <submittedName>
        <fullName evidence="6">NRF domain-containing protein</fullName>
    </submittedName>
</protein>
<dbReference type="PANTHER" id="PTHR11161">
    <property type="entry name" value="O-ACYLTRANSFERASE"/>
    <property type="match status" value="1"/>
</dbReference>
<dbReference type="Proteomes" id="UP000274756">
    <property type="component" value="Unassembled WGS sequence"/>
</dbReference>
<keyword evidence="1" id="KW-0472">Membrane</keyword>
<feature type="transmembrane region" description="Helical" evidence="1">
    <location>
        <begin position="90"/>
        <end position="110"/>
    </location>
</feature>
<reference evidence="6" key="1">
    <citation type="submission" date="2017-02" db="UniProtKB">
        <authorList>
            <consortium name="WormBaseParasite"/>
        </authorList>
    </citation>
    <scope>IDENTIFICATION</scope>
</reference>
<dbReference type="PANTHER" id="PTHR11161:SF68">
    <property type="entry name" value="NOSE RESISTANT-TO-FLUOXETINE PROTEIN N-TERMINAL DOMAIN-CONTAINING PROTEIN"/>
    <property type="match status" value="1"/>
</dbReference>
<evidence type="ECO:0000313" key="3">
    <source>
        <dbReference type="EMBL" id="VDN59575.1"/>
    </source>
</evidence>
<feature type="domain" description="Nose resistant-to-fluoxetine protein N-terminal" evidence="2">
    <location>
        <begin position="38"/>
        <end position="122"/>
    </location>
</feature>
<evidence type="ECO:0000313" key="4">
    <source>
        <dbReference type="Proteomes" id="UP000038040"/>
    </source>
</evidence>
<proteinExistence type="predicted"/>
<name>A0A0N4UG40_DRAME</name>
<dbReference type="Pfam" id="PF20146">
    <property type="entry name" value="NRF"/>
    <property type="match status" value="1"/>
</dbReference>
<dbReference type="EMBL" id="UYYG01001185">
    <property type="protein sequence ID" value="VDN59575.1"/>
    <property type="molecule type" value="Genomic_DNA"/>
</dbReference>
<dbReference type="Proteomes" id="UP000038040">
    <property type="component" value="Unplaced"/>
</dbReference>
<dbReference type="OrthoDB" id="207378at2759"/>
<dbReference type="WBParaSite" id="DME_0000643701-mRNA-1">
    <property type="protein sequence ID" value="DME_0000643701-mRNA-1"/>
    <property type="gene ID" value="DME_0000643701"/>
</dbReference>
<dbReference type="InterPro" id="IPR006621">
    <property type="entry name" value="Nose-resist-to-fluoxetine_N"/>
</dbReference>
<sequence>MNRCFHDLLRVATVASRAFISHMLCKWSHQNATYKQRHCLESWYHSRLWALKIFDSWGRLPAGFYSTGPFFWLGAYDQCLAIENDGRNQSWFTIMCFTLLLTLFFFGTILRFRSHQQRNVYYVEEDHQQESQIHTEYYLTNVSYECNWRNTSISQASSYAITYKSMVALQRTIKKNSLFTHIIEAFGLFSTLHYLFRPSHHHLRSIHGIRAFSTLWVGEISYLQWKNIFYRSKDFLSAIHFT</sequence>
<evidence type="ECO:0000256" key="1">
    <source>
        <dbReference type="SAM" id="Phobius"/>
    </source>
</evidence>
<gene>
    <name evidence="3" type="ORF">DME_LOCUS9548</name>
</gene>
<evidence type="ECO:0000313" key="5">
    <source>
        <dbReference type="Proteomes" id="UP000274756"/>
    </source>
</evidence>
<evidence type="ECO:0000259" key="2">
    <source>
        <dbReference type="Pfam" id="PF20146"/>
    </source>
</evidence>
<reference evidence="3 5" key="2">
    <citation type="submission" date="2018-11" db="EMBL/GenBank/DDBJ databases">
        <authorList>
            <consortium name="Pathogen Informatics"/>
        </authorList>
    </citation>
    <scope>NUCLEOTIDE SEQUENCE [LARGE SCALE GENOMIC DNA]</scope>
</reference>
<evidence type="ECO:0000313" key="6">
    <source>
        <dbReference type="WBParaSite" id="DME_0000643701-mRNA-1"/>
    </source>
</evidence>